<feature type="compositionally biased region" description="Low complexity" evidence="6">
    <location>
        <begin position="83"/>
        <end position="107"/>
    </location>
</feature>
<dbReference type="InParanoid" id="G4YGR1"/>
<dbReference type="GO" id="GO:0052040">
    <property type="term" value="P:symbiont-mediated perturbation of host programmed cell death"/>
    <property type="evidence" value="ECO:0007669"/>
    <property type="project" value="UniProtKB-KW"/>
</dbReference>
<evidence type="ECO:0000256" key="3">
    <source>
        <dbReference type="ARBA" id="ARBA00022525"/>
    </source>
</evidence>
<organism evidence="7 8">
    <name type="scientific">Phytophthora sojae (strain P6497)</name>
    <name type="common">Soybean stem and root rot agent</name>
    <name type="synonym">Phytophthora megasperma f. sp. glycines</name>
    <dbReference type="NCBI Taxonomy" id="1094619"/>
    <lineage>
        <taxon>Eukaryota</taxon>
        <taxon>Sar</taxon>
        <taxon>Stramenopiles</taxon>
        <taxon>Oomycota</taxon>
        <taxon>Peronosporomycetes</taxon>
        <taxon>Peronosporales</taxon>
        <taxon>Peronosporaceae</taxon>
        <taxon>Phytophthora</taxon>
    </lineage>
</organism>
<dbReference type="AlphaFoldDB" id="G4YGR1"/>
<sequence length="444" mass="46007">MPEDDYTPEPSLVARGVTTVNFSSPVLLTENVVTASSSASASSSGESSSSIDFPSTTAPPRWTEPPRTEPPTITTQAPTQVSTTAPTETPATAPVVPATAAPATEPPSAIEPENVGISQSNESGAAAQGARQSTTATTAPVATTASPTSSRLKDARPSTPDSTETSASNGDADDEGEGELSIAHPTSDSSTFQYVASAECSKNEVDNVYTLYSNCRSAFDLCVAASHYQIFPYQGKHPTQAQIQNMAESDACIAMFVVVIEANFPACTIGGMPLVSAVETLLKISVDLAKGLEDEAPSADVFKELLTWRYEVDLAKTAGVPHDGNSELYAEFEANLDAALENTTIRVNDDLSVDVRLANGSYETFEDAIDFIVKDASAAEMMPGFVKASDAVGSSSSSSPSSSGSSTISKGIVIESSNSGAPRGCATSLWSLVLAVIVSVFVLG</sequence>
<dbReference type="InterPro" id="IPR002200">
    <property type="entry name" value="Elicitin"/>
</dbReference>
<evidence type="ECO:0000256" key="4">
    <source>
        <dbReference type="ARBA" id="ARBA00022978"/>
    </source>
</evidence>
<reference evidence="7 8" key="1">
    <citation type="journal article" date="2006" name="Science">
        <title>Phytophthora genome sequences uncover evolutionary origins and mechanisms of pathogenesis.</title>
        <authorList>
            <person name="Tyler B.M."/>
            <person name="Tripathy S."/>
            <person name="Zhang X."/>
            <person name="Dehal P."/>
            <person name="Jiang R.H."/>
            <person name="Aerts A."/>
            <person name="Arredondo F.D."/>
            <person name="Baxter L."/>
            <person name="Bensasson D."/>
            <person name="Beynon J.L."/>
            <person name="Chapman J."/>
            <person name="Damasceno C.M."/>
            <person name="Dorrance A.E."/>
            <person name="Dou D."/>
            <person name="Dickerman A.W."/>
            <person name="Dubchak I.L."/>
            <person name="Garbelotto M."/>
            <person name="Gijzen M."/>
            <person name="Gordon S.G."/>
            <person name="Govers F."/>
            <person name="Grunwald N.J."/>
            <person name="Huang W."/>
            <person name="Ivors K.L."/>
            <person name="Jones R.W."/>
            <person name="Kamoun S."/>
            <person name="Krampis K."/>
            <person name="Lamour K.H."/>
            <person name="Lee M.K."/>
            <person name="McDonald W.H."/>
            <person name="Medina M."/>
            <person name="Meijer H.J."/>
            <person name="Nordberg E.K."/>
            <person name="Maclean D.J."/>
            <person name="Ospina-Giraldo M.D."/>
            <person name="Morris P.F."/>
            <person name="Phuntumart V."/>
            <person name="Putnam N.H."/>
            <person name="Rash S."/>
            <person name="Rose J.K."/>
            <person name="Sakihama Y."/>
            <person name="Salamov A.A."/>
            <person name="Savidor A."/>
            <person name="Scheuring C.F."/>
            <person name="Smith B.M."/>
            <person name="Sobral B.W."/>
            <person name="Terry A."/>
            <person name="Torto-Alalibo T.A."/>
            <person name="Win J."/>
            <person name="Xu Z."/>
            <person name="Zhang H."/>
            <person name="Grigoriev I.V."/>
            <person name="Rokhsar D.S."/>
            <person name="Boore J.L."/>
        </authorList>
    </citation>
    <scope>NUCLEOTIDE SEQUENCE [LARGE SCALE GENOMIC DNA]</scope>
    <source>
        <strain evidence="7 8">P6497</strain>
    </source>
</reference>
<feature type="compositionally biased region" description="Low complexity" evidence="6">
    <location>
        <begin position="133"/>
        <end position="150"/>
    </location>
</feature>
<dbReference type="Pfam" id="PF00964">
    <property type="entry name" value="Elicitin"/>
    <property type="match status" value="1"/>
</dbReference>
<evidence type="ECO:0000256" key="2">
    <source>
        <dbReference type="ARBA" id="ARBA00009544"/>
    </source>
</evidence>
<keyword evidence="4" id="KW-0928">Hypersensitive response elicitation</keyword>
<dbReference type="SMART" id="SM01187">
    <property type="entry name" value="Elicitin"/>
    <property type="match status" value="1"/>
</dbReference>
<dbReference type="EMBL" id="JH159151">
    <property type="protein sequence ID" value="EGZ27020.1"/>
    <property type="molecule type" value="Genomic_DNA"/>
</dbReference>
<dbReference type="SUPFAM" id="SSF48647">
    <property type="entry name" value="Fungal elicitin"/>
    <property type="match status" value="1"/>
</dbReference>
<comment type="similarity">
    <text evidence="2">Belongs to the elicitin family.</text>
</comment>
<dbReference type="GeneID" id="20654587"/>
<evidence type="ECO:0000256" key="1">
    <source>
        <dbReference type="ARBA" id="ARBA00004613"/>
    </source>
</evidence>
<name>G4YGR1_PHYSP</name>
<dbReference type="KEGG" id="psoj:PHYSODRAFT_475264"/>
<dbReference type="Gene3D" id="1.10.239.10">
    <property type="entry name" value="Elicitin domain"/>
    <property type="match status" value="1"/>
</dbReference>
<dbReference type="RefSeq" id="XP_009514295.1">
    <property type="nucleotide sequence ID" value="XM_009516000.1"/>
</dbReference>
<gene>
    <name evidence="7" type="ORF">PHYSODRAFT_475264</name>
</gene>
<evidence type="ECO:0000313" key="7">
    <source>
        <dbReference type="EMBL" id="EGZ27020.1"/>
    </source>
</evidence>
<dbReference type="InterPro" id="IPR036470">
    <property type="entry name" value="Elicitin_sf"/>
</dbReference>
<protein>
    <submittedName>
        <fullName evidence="7">Uncharacterized protein</fullName>
    </submittedName>
</protein>
<comment type="subcellular location">
    <subcellularLocation>
        <location evidence="1">Secreted</location>
    </subcellularLocation>
</comment>
<feature type="compositionally biased region" description="Polar residues" evidence="6">
    <location>
        <begin position="159"/>
        <end position="169"/>
    </location>
</feature>
<dbReference type="Proteomes" id="UP000002640">
    <property type="component" value="Unassembled WGS sequence"/>
</dbReference>
<accession>G4YGR1</accession>
<evidence type="ECO:0000256" key="5">
    <source>
        <dbReference type="ARBA" id="ARBA00023157"/>
    </source>
</evidence>
<keyword evidence="8" id="KW-1185">Reference proteome</keyword>
<feature type="compositionally biased region" description="Low complexity" evidence="6">
    <location>
        <begin position="35"/>
        <end position="61"/>
    </location>
</feature>
<dbReference type="GO" id="GO:0005576">
    <property type="term" value="C:extracellular region"/>
    <property type="evidence" value="ECO:0007669"/>
    <property type="project" value="UniProtKB-SubCell"/>
</dbReference>
<dbReference type="OMA" id="CTIGGMP"/>
<evidence type="ECO:0000256" key="6">
    <source>
        <dbReference type="SAM" id="MobiDB-lite"/>
    </source>
</evidence>
<feature type="region of interest" description="Disordered" evidence="6">
    <location>
        <begin position="33"/>
        <end position="186"/>
    </location>
</feature>
<evidence type="ECO:0000313" key="8">
    <source>
        <dbReference type="Proteomes" id="UP000002640"/>
    </source>
</evidence>
<proteinExistence type="inferred from homology"/>
<keyword evidence="5" id="KW-1015">Disulfide bond</keyword>
<keyword evidence="3" id="KW-0964">Secreted</keyword>